<dbReference type="PANTHER" id="PTHR46361:SF3">
    <property type="entry name" value="ELECTRON CARRIER_ PROTEIN DISULFIDE OXIDOREDUCTASE"/>
    <property type="match status" value="1"/>
</dbReference>
<evidence type="ECO:0000313" key="3">
    <source>
        <dbReference type="Proteomes" id="UP000254326"/>
    </source>
</evidence>
<keyword evidence="3" id="KW-1185">Reference proteome</keyword>
<dbReference type="EMBL" id="QKRA01000002">
    <property type="protein sequence ID" value="RDL45473.1"/>
    <property type="molecule type" value="Genomic_DNA"/>
</dbReference>
<sequence>MANTTLTHETWSQLLQAHVVATDDGASTAVDYAGFAQDQATFQSYLTQLSSVSNAQFEEWSEADQLAFLINAYNAFTVALILTKWPDLESIKDIGGWFSSPWKQAFISLLGEKVSLDHIEHTWIRGAGRYEDPRIHFAVNCASIGCPALRNEAYTGAQLNDQLNQQTRQFLSDRSRNRLDQGTVYLSSIFKWYREDFEKGWRGYSSLGSFLADYGDALGATESQRRSWRESTPEVSILSYDWRLNSIR</sequence>
<dbReference type="OrthoDB" id="526867at2"/>
<proteinExistence type="predicted"/>
<dbReference type="Proteomes" id="UP000254326">
    <property type="component" value="Unassembled WGS sequence"/>
</dbReference>
<dbReference type="InterPro" id="IPR006869">
    <property type="entry name" value="DUF547"/>
</dbReference>
<dbReference type="AlphaFoldDB" id="A0A370UCE4"/>
<organism evidence="2 3">
    <name type="scientific">Marinomonas piezotolerans</name>
    <dbReference type="NCBI Taxonomy" id="2213058"/>
    <lineage>
        <taxon>Bacteria</taxon>
        <taxon>Pseudomonadati</taxon>
        <taxon>Pseudomonadota</taxon>
        <taxon>Gammaproteobacteria</taxon>
        <taxon>Oceanospirillales</taxon>
        <taxon>Oceanospirillaceae</taxon>
        <taxon>Marinomonas</taxon>
    </lineage>
</organism>
<evidence type="ECO:0000313" key="2">
    <source>
        <dbReference type="EMBL" id="RDL45473.1"/>
    </source>
</evidence>
<name>A0A370UCE4_9GAMM</name>
<dbReference type="PANTHER" id="PTHR46361">
    <property type="entry name" value="ELECTRON CARRIER/ PROTEIN DISULFIDE OXIDOREDUCTASE"/>
    <property type="match status" value="1"/>
</dbReference>
<comment type="caution">
    <text evidence="2">The sequence shown here is derived from an EMBL/GenBank/DDBJ whole genome shotgun (WGS) entry which is preliminary data.</text>
</comment>
<protein>
    <submittedName>
        <fullName evidence="2">DUF547 domain-containing protein</fullName>
    </submittedName>
</protein>
<gene>
    <name evidence="2" type="ORF">DN730_06975</name>
</gene>
<reference evidence="2 3" key="1">
    <citation type="submission" date="2018-06" db="EMBL/GenBank/DDBJ databases">
        <title>Marinomonas sp. YLB-05 draft genome sequence.</title>
        <authorList>
            <person name="Yu L."/>
            <person name="Tang X."/>
        </authorList>
    </citation>
    <scope>NUCLEOTIDE SEQUENCE [LARGE SCALE GENOMIC DNA]</scope>
    <source>
        <strain evidence="2 3">YLB-05</strain>
    </source>
</reference>
<feature type="domain" description="DUF547" evidence="1">
    <location>
        <begin position="58"/>
        <end position="171"/>
    </location>
</feature>
<evidence type="ECO:0000259" key="1">
    <source>
        <dbReference type="Pfam" id="PF04784"/>
    </source>
</evidence>
<dbReference type="Pfam" id="PF04784">
    <property type="entry name" value="DUF547"/>
    <property type="match status" value="1"/>
</dbReference>
<accession>A0A370UCE4</accession>